<evidence type="ECO:0000313" key="3">
    <source>
        <dbReference type="Proteomes" id="UP000824281"/>
    </source>
</evidence>
<dbReference type="EMBL" id="CP081295">
    <property type="protein sequence ID" value="QZD90196.1"/>
    <property type="molecule type" value="Genomic_DNA"/>
</dbReference>
<dbReference type="InterPro" id="IPR051842">
    <property type="entry name" value="uS12_prolyl_hydroxylase"/>
</dbReference>
<name>A0ABX8ZNA2_9SPHN</name>
<keyword evidence="3" id="KW-1185">Reference proteome</keyword>
<dbReference type="Gene3D" id="2.60.120.620">
    <property type="entry name" value="q2cbj1_9rhob like domain"/>
    <property type="match status" value="1"/>
</dbReference>
<evidence type="ECO:0000313" key="2">
    <source>
        <dbReference type="EMBL" id="QZD90196.1"/>
    </source>
</evidence>
<sequence length="248" mass="27673">MAAKKLFEINPDLDRKALAERFAKAGRIQVRNVLTQETAREIQMILARTTKWGMSVMADDGSGAKPQSFRLEEMQAPGGADRVNAAAMAAHQSSARGDYGFRFAQYPMLTALQEGWDPGSPHELLLEYINAPEFLDLVRDITRTPTLTKADGSASLFAANHYLGRHIDSHVAEGWRFAYVLNFAPENWHPDWGGYLNFLDEDGDVIEGWKPRFNALNLFAVPTAHQVSYVPPFAPVGRTALVGWLRDQ</sequence>
<dbReference type="InterPro" id="IPR039558">
    <property type="entry name" value="TPA1/OFD1_N"/>
</dbReference>
<dbReference type="PANTHER" id="PTHR12117">
    <property type="entry name" value="HISTONE ACETYLTRANSFERASE COMPLEX"/>
    <property type="match status" value="1"/>
</dbReference>
<evidence type="ECO:0000259" key="1">
    <source>
        <dbReference type="Pfam" id="PF13661"/>
    </source>
</evidence>
<reference evidence="2 3" key="1">
    <citation type="submission" date="2021-08" db="EMBL/GenBank/DDBJ databases">
        <title>Comparative Genomics Analysis of the Genus Qipengyuania Reveals Extensive Genetic Diversity and Metabolic Versatility, Including the Description of Fifteen Novel Species.</title>
        <authorList>
            <person name="Liu Y."/>
        </authorList>
    </citation>
    <scope>NUCLEOTIDE SEQUENCE [LARGE SCALE GENOMIC DNA]</scope>
    <source>
        <strain evidence="2 3">1NDH13</strain>
    </source>
</reference>
<organism evidence="2 3">
    <name type="scientific">Qipengyuania aurantiaca</name>
    <dbReference type="NCBI Taxonomy" id="2867233"/>
    <lineage>
        <taxon>Bacteria</taxon>
        <taxon>Pseudomonadati</taxon>
        <taxon>Pseudomonadota</taxon>
        <taxon>Alphaproteobacteria</taxon>
        <taxon>Sphingomonadales</taxon>
        <taxon>Erythrobacteraceae</taxon>
        <taxon>Qipengyuania</taxon>
    </lineage>
</organism>
<dbReference type="Pfam" id="PF13661">
    <property type="entry name" value="2OG-FeII_Oxy_4"/>
    <property type="match status" value="1"/>
</dbReference>
<proteinExistence type="predicted"/>
<gene>
    <name evidence="2" type="ORF">K3148_01965</name>
</gene>
<accession>A0ABX8ZNA2</accession>
<dbReference type="PANTHER" id="PTHR12117:SF0">
    <property type="entry name" value="PROLYL 3-HYDROXYLASE OGFOD1"/>
    <property type="match status" value="1"/>
</dbReference>
<feature type="domain" description="Prolyl 3,4-dihydroxylase TPA1/OFD1 N-terminal" evidence="1">
    <location>
        <begin position="153"/>
        <end position="246"/>
    </location>
</feature>
<protein>
    <submittedName>
        <fullName evidence="2">2OG-Fe(II) oxygenase</fullName>
    </submittedName>
</protein>
<dbReference type="Proteomes" id="UP000824281">
    <property type="component" value="Chromosome"/>
</dbReference>
<dbReference type="RefSeq" id="WP_221425670.1">
    <property type="nucleotide sequence ID" value="NZ_CP081295.1"/>
</dbReference>